<dbReference type="InterPro" id="IPR010982">
    <property type="entry name" value="Lambda_DNA-bd_dom_sf"/>
</dbReference>
<dbReference type="InterPro" id="IPR001387">
    <property type="entry name" value="Cro/C1-type_HTH"/>
</dbReference>
<dbReference type="GO" id="GO:0003677">
    <property type="term" value="F:DNA binding"/>
    <property type="evidence" value="ECO:0007669"/>
    <property type="project" value="InterPro"/>
</dbReference>
<comment type="caution">
    <text evidence="1">The sequence shown here is derived from an EMBL/GenBank/DDBJ whole genome shotgun (WGS) entry which is preliminary data.</text>
</comment>
<dbReference type="PROSITE" id="PS50943">
    <property type="entry name" value="HTH_CROC1"/>
    <property type="match status" value="1"/>
</dbReference>
<organism evidence="1 2">
    <name type="scientific">Bacteroides fragilis</name>
    <dbReference type="NCBI Taxonomy" id="817"/>
    <lineage>
        <taxon>Bacteria</taxon>
        <taxon>Pseudomonadati</taxon>
        <taxon>Bacteroidota</taxon>
        <taxon>Bacteroidia</taxon>
        <taxon>Bacteroidales</taxon>
        <taxon>Bacteroidaceae</taxon>
        <taxon>Bacteroides</taxon>
    </lineage>
</organism>
<reference evidence="1 2" key="1">
    <citation type="submission" date="2018-08" db="EMBL/GenBank/DDBJ databases">
        <title>A genome reference for cultivated species of the human gut microbiota.</title>
        <authorList>
            <person name="Zou Y."/>
            <person name="Xue W."/>
            <person name="Luo G."/>
        </authorList>
    </citation>
    <scope>NUCLEOTIDE SEQUENCE [LARGE SCALE GENOMIC DNA]</scope>
    <source>
        <strain evidence="1 2">AM18-6</strain>
    </source>
</reference>
<name>A0A396BVI0_BACFG</name>
<evidence type="ECO:0000313" key="2">
    <source>
        <dbReference type="Proteomes" id="UP000266644"/>
    </source>
</evidence>
<evidence type="ECO:0000313" key="1">
    <source>
        <dbReference type="EMBL" id="RHH10973.1"/>
    </source>
</evidence>
<dbReference type="AlphaFoldDB" id="A0A396BVI0"/>
<dbReference type="Proteomes" id="UP000266644">
    <property type="component" value="Unassembled WGS sequence"/>
</dbReference>
<dbReference type="Gene3D" id="1.10.260.40">
    <property type="entry name" value="lambda repressor-like DNA-binding domains"/>
    <property type="match status" value="1"/>
</dbReference>
<accession>A0A396BVI0</accession>
<dbReference type="RefSeq" id="WP_032542192.1">
    <property type="nucleotide sequence ID" value="NZ_CABJEQ010000028.1"/>
</dbReference>
<proteinExistence type="predicted"/>
<gene>
    <name evidence="1" type="ORF">DW228_10845</name>
</gene>
<protein>
    <submittedName>
        <fullName evidence="1">XRE family transcriptional regulator</fullName>
    </submittedName>
</protein>
<dbReference type="SMART" id="SM00530">
    <property type="entry name" value="HTH_XRE"/>
    <property type="match status" value="1"/>
</dbReference>
<dbReference type="EMBL" id="QRJE01000016">
    <property type="protein sequence ID" value="RHH10973.1"/>
    <property type="molecule type" value="Genomic_DNA"/>
</dbReference>
<sequence length="220" mass="25422">MVHLERIKELCEKKNVTMKQAAVELGMTEQSLHKIIKANSTKIDTLLSMVQYFNVEPAYFFDSYSTGTSDGVCISKEEMEGLIKKVIAYSIHGFGMVKLEWDAKEQKFNSYFDVLKKQYSPDASDLKYISSMLETDIHITDKTTPKDVARVLMTKDEFDFTSTYYYGIRKMEVQEELQKLTAFLDKHNIPISDSIKKDIDELKGRIKYYESKSIIGNNKI</sequence>
<dbReference type="Pfam" id="PF01381">
    <property type="entry name" value="HTH_3"/>
    <property type="match status" value="1"/>
</dbReference>
<dbReference type="CDD" id="cd00093">
    <property type="entry name" value="HTH_XRE"/>
    <property type="match status" value="1"/>
</dbReference>
<dbReference type="SUPFAM" id="SSF47413">
    <property type="entry name" value="lambda repressor-like DNA-binding domains"/>
    <property type="match status" value="1"/>
</dbReference>